<dbReference type="Proteomes" id="UP000000709">
    <property type="component" value="Unassembled WGS sequence"/>
</dbReference>
<evidence type="ECO:0000313" key="3">
    <source>
        <dbReference type="Proteomes" id="UP000000709"/>
    </source>
</evidence>
<gene>
    <name evidence="2" type="ORF">SPAPADRAFT_132123</name>
</gene>
<evidence type="ECO:0000256" key="1">
    <source>
        <dbReference type="SAM" id="MobiDB-lite"/>
    </source>
</evidence>
<dbReference type="AlphaFoldDB" id="G3AG97"/>
<evidence type="ECO:0000313" key="2">
    <source>
        <dbReference type="EMBL" id="EGW35236.1"/>
    </source>
</evidence>
<proteinExistence type="predicted"/>
<dbReference type="eggNOG" id="ENOG502QT7N">
    <property type="taxonomic scope" value="Eukaryota"/>
</dbReference>
<keyword evidence="3" id="KW-1185">Reference proteome</keyword>
<reference evidence="2 3" key="1">
    <citation type="journal article" date="2011" name="Proc. Natl. Acad. Sci. U.S.A.">
        <title>Comparative genomics of xylose-fermenting fungi for enhanced biofuel production.</title>
        <authorList>
            <person name="Wohlbach D.J."/>
            <person name="Kuo A."/>
            <person name="Sato T.K."/>
            <person name="Potts K.M."/>
            <person name="Salamov A.A."/>
            <person name="LaButti K.M."/>
            <person name="Sun H."/>
            <person name="Clum A."/>
            <person name="Pangilinan J.L."/>
            <person name="Lindquist E.A."/>
            <person name="Lucas S."/>
            <person name="Lapidus A."/>
            <person name="Jin M."/>
            <person name="Gunawan C."/>
            <person name="Balan V."/>
            <person name="Dale B.E."/>
            <person name="Jeffries T.W."/>
            <person name="Zinkel R."/>
            <person name="Barry K.W."/>
            <person name="Grigoriev I.V."/>
            <person name="Gasch A.P."/>
        </authorList>
    </citation>
    <scope>NUCLEOTIDE SEQUENCE [LARGE SCALE GENOMIC DNA]</scope>
    <source>
        <strain evidence="3">NRRL Y-27907 / 11-Y1</strain>
    </source>
</reference>
<dbReference type="STRING" id="619300.G3AG97"/>
<dbReference type="OrthoDB" id="3980110at2759"/>
<name>G3AG97_SPAPN</name>
<dbReference type="OMA" id="INWIGKV"/>
<sequence length="888" mass="102305">MSDNESGEEIDKTVAEFDFALPINRITKDLTKRHDVLAILLDLEEDPELDFIFKTIASLCDPFTQPQESEDTILSVDFISDLVISIVYSHYVEENEQDIKENNVDIQSIKFDISTQLFTIVRRIHQYLNAEDELELRFVNNDEEHYKENLPHWTPNLSISNDEANAKLVYSIACVLLLSIYKLFVPKTGEYNVAMNPYLHYFLKLWKCHTNIILLGLEIDRRIEFQNHERGTEEETPEIVKLTLKGSSSIRYVLAWIINQNPSSTFETDSISPFDKEDLQKVTVFNFIEPLAKKKTNGGALSIDMRLVIIALLIINSGTSFTAAQYQLSERPSRNEEEASRRLNQSRKITELGDILIDLEYDDLFDEDIKYIFEYEYDGSDGEISDHEEDKPSLHEDIISDEDIPGKIVEDGIEFDEYGRDWRDMARGDNLIYQDSFSSMFDEFDKLEDKEQSDDIFASWEELYNTFEFLNTNSIDGNSEAEKRVGQVVINTIAKAVRDKLTKKELPPITPEMIYSYWSSSATEKEFEITQNNNKVIVPIFNITKFEIFLHNNSKLARCAMDEMLMYNGSRRIFIWFITHNLNISNLLIDYVFQLLAGLRGNSKTQGPYVFSRKGGKVILSEVEQSMLLHEFLTNSNAYFSAAEGIEISDGYKVVLAESIAKKQIQVICLMIQQLINIGVIDLSLVHNTDDDKDDIHDYRNEIQILLINWIGKVPEARQLFFKVKNTDGEEEPKHVPKSTITLEEENKLFERYSNMSTTEISNVIDKKNVEILDNFTSRIESHLSSLLSVQGNGNSNLKQLTDDFRFFLANFNTLCKIEYVAETLFDKFEPVLLTGMITNVGNPKANNTFDAEFNNEFLNGEGKFQSPPEGEPESKKKNKKKKKSRKK</sequence>
<organism evidence="3">
    <name type="scientific">Spathaspora passalidarum (strain NRRL Y-27907 / 11-Y1)</name>
    <dbReference type="NCBI Taxonomy" id="619300"/>
    <lineage>
        <taxon>Eukaryota</taxon>
        <taxon>Fungi</taxon>
        <taxon>Dikarya</taxon>
        <taxon>Ascomycota</taxon>
        <taxon>Saccharomycotina</taxon>
        <taxon>Pichiomycetes</taxon>
        <taxon>Debaryomycetaceae</taxon>
        <taxon>Spathaspora</taxon>
    </lineage>
</organism>
<dbReference type="GeneID" id="18869637"/>
<feature type="compositionally biased region" description="Basic residues" evidence="1">
    <location>
        <begin position="877"/>
        <end position="888"/>
    </location>
</feature>
<protein>
    <submittedName>
        <fullName evidence="2">Uncharacterized protein</fullName>
    </submittedName>
</protein>
<accession>G3AG97</accession>
<dbReference type="EMBL" id="GL996499">
    <property type="protein sequence ID" value="EGW35236.1"/>
    <property type="molecule type" value="Genomic_DNA"/>
</dbReference>
<dbReference type="FunCoup" id="G3AG97">
    <property type="interactions" value="89"/>
</dbReference>
<feature type="region of interest" description="Disordered" evidence="1">
    <location>
        <begin position="859"/>
        <end position="888"/>
    </location>
</feature>
<dbReference type="HOGENOM" id="CLU_324955_0_0_1"/>
<dbReference type="RefSeq" id="XP_007372648.1">
    <property type="nucleotide sequence ID" value="XM_007372586.1"/>
</dbReference>
<dbReference type="KEGG" id="spaa:SPAPADRAFT_132123"/>
<dbReference type="InParanoid" id="G3AG97"/>